<dbReference type="EMBL" id="CAIIXF020000004">
    <property type="protein sequence ID" value="CAH1781089.1"/>
    <property type="molecule type" value="Genomic_DNA"/>
</dbReference>
<comment type="caution">
    <text evidence="1">The sequence shown here is derived from an EMBL/GenBank/DDBJ whole genome shotgun (WGS) entry which is preliminary data.</text>
</comment>
<dbReference type="AlphaFoldDB" id="A0A8J1UF58"/>
<reference evidence="1" key="1">
    <citation type="submission" date="2022-03" db="EMBL/GenBank/DDBJ databases">
        <authorList>
            <person name="Martin C."/>
        </authorList>
    </citation>
    <scope>NUCLEOTIDE SEQUENCE</scope>
</reference>
<keyword evidence="2" id="KW-1185">Reference proteome</keyword>
<dbReference type="InterPro" id="IPR036861">
    <property type="entry name" value="Endochitinase-like_sf"/>
</dbReference>
<dbReference type="OrthoDB" id="5804977at2759"/>
<feature type="non-terminal residue" evidence="1">
    <location>
        <position position="130"/>
    </location>
</feature>
<organism evidence="1 2">
    <name type="scientific">Owenia fusiformis</name>
    <name type="common">Polychaete worm</name>
    <dbReference type="NCBI Taxonomy" id="6347"/>
    <lineage>
        <taxon>Eukaryota</taxon>
        <taxon>Metazoa</taxon>
        <taxon>Spiralia</taxon>
        <taxon>Lophotrochozoa</taxon>
        <taxon>Annelida</taxon>
        <taxon>Polychaeta</taxon>
        <taxon>Sedentaria</taxon>
        <taxon>Canalipalpata</taxon>
        <taxon>Sabellida</taxon>
        <taxon>Oweniida</taxon>
        <taxon>Oweniidae</taxon>
        <taxon>Owenia</taxon>
    </lineage>
</organism>
<proteinExistence type="predicted"/>
<gene>
    <name evidence="1" type="ORF">OFUS_LOCUS7706</name>
</gene>
<evidence type="ECO:0000313" key="2">
    <source>
        <dbReference type="Proteomes" id="UP000749559"/>
    </source>
</evidence>
<evidence type="ECO:0000313" key="1">
    <source>
        <dbReference type="EMBL" id="CAH1781089.1"/>
    </source>
</evidence>
<dbReference type="CDD" id="cd00035">
    <property type="entry name" value="ChtBD1"/>
    <property type="match status" value="1"/>
</dbReference>
<dbReference type="Gene3D" id="3.30.60.10">
    <property type="entry name" value="Endochitinase-like"/>
    <property type="match status" value="1"/>
</dbReference>
<dbReference type="Proteomes" id="UP000749559">
    <property type="component" value="Unassembled WGS sequence"/>
</dbReference>
<accession>A0A8J1UF58</accession>
<dbReference type="SUPFAM" id="SSF57016">
    <property type="entry name" value="Plant lectins/antimicrobial peptides"/>
    <property type="match status" value="1"/>
</dbReference>
<feature type="non-terminal residue" evidence="1">
    <location>
        <position position="1"/>
    </location>
</feature>
<protein>
    <submittedName>
        <fullName evidence="1">Uncharacterized protein</fullName>
    </submittedName>
</protein>
<name>A0A8J1UF58_OWEFU</name>
<sequence>TNGSCGPLFDNLECPIDSPIPDWGSGIYPCCSNSGWCGHTEAHCSGIDYRLLYTPTANSTLIAFSKSNNNDVITTTPRHIMPSTPSIPSAINTMSTQPSSYIWPTPVDSTNSLDGTLESSSTEPTFVPYS</sequence>
<dbReference type="GO" id="GO:0008061">
    <property type="term" value="F:chitin binding"/>
    <property type="evidence" value="ECO:0007669"/>
    <property type="project" value="InterPro"/>
</dbReference>